<evidence type="ECO:0000256" key="1">
    <source>
        <dbReference type="ARBA" id="ARBA00023125"/>
    </source>
</evidence>
<reference evidence="3 4" key="1">
    <citation type="submission" date="2017-04" db="EMBL/GenBank/DDBJ databases">
        <authorList>
            <person name="Afonso C.L."/>
            <person name="Miller P.J."/>
            <person name="Scott M.A."/>
            <person name="Spackman E."/>
            <person name="Goraichik I."/>
            <person name="Dimitrov K.M."/>
            <person name="Suarez D.L."/>
            <person name="Swayne D.E."/>
        </authorList>
    </citation>
    <scope>NUCLEOTIDE SEQUENCE [LARGE SCALE GENOMIC DNA]</scope>
    <source>
        <strain evidence="3 4">DSM 43828</strain>
    </source>
</reference>
<keyword evidence="1 2" id="KW-0238">DNA-binding</keyword>
<dbReference type="InterPro" id="IPR012340">
    <property type="entry name" value="NA-bd_OB-fold"/>
</dbReference>
<protein>
    <submittedName>
        <fullName evidence="3">Single-strand binding protein family protein</fullName>
    </submittedName>
</protein>
<dbReference type="Pfam" id="PF00436">
    <property type="entry name" value="SSB"/>
    <property type="match status" value="1"/>
</dbReference>
<evidence type="ECO:0000313" key="3">
    <source>
        <dbReference type="EMBL" id="SMC85166.1"/>
    </source>
</evidence>
<sequence>MAGQTTTTLVGNLTADPELTFAPSGAAVVNFTVASTARVFDTA</sequence>
<keyword evidence="4" id="KW-1185">Reference proteome</keyword>
<evidence type="ECO:0000313" key="4">
    <source>
        <dbReference type="Proteomes" id="UP000192674"/>
    </source>
</evidence>
<proteinExistence type="predicted"/>
<gene>
    <name evidence="3" type="ORF">SAMN05661093_02033</name>
</gene>
<accession>A0A1W2CJG2</accession>
<dbReference type="InterPro" id="IPR000424">
    <property type="entry name" value="Primosome_PriB/ssb"/>
</dbReference>
<dbReference type="Gene3D" id="2.40.50.140">
    <property type="entry name" value="Nucleic acid-binding proteins"/>
    <property type="match status" value="1"/>
</dbReference>
<evidence type="ECO:0000256" key="2">
    <source>
        <dbReference type="PROSITE-ProRule" id="PRU00252"/>
    </source>
</evidence>
<dbReference type="Proteomes" id="UP000192674">
    <property type="component" value="Unassembled WGS sequence"/>
</dbReference>
<dbReference type="EMBL" id="FWXV01000002">
    <property type="protein sequence ID" value="SMC85166.1"/>
    <property type="molecule type" value="Genomic_DNA"/>
</dbReference>
<dbReference type="GO" id="GO:0003697">
    <property type="term" value="F:single-stranded DNA binding"/>
    <property type="evidence" value="ECO:0007669"/>
    <property type="project" value="InterPro"/>
</dbReference>
<dbReference type="AlphaFoldDB" id="A0A1W2CJG2"/>
<organism evidence="3 4">
    <name type="scientific">Kibdelosporangium aridum</name>
    <dbReference type="NCBI Taxonomy" id="2030"/>
    <lineage>
        <taxon>Bacteria</taxon>
        <taxon>Bacillati</taxon>
        <taxon>Actinomycetota</taxon>
        <taxon>Actinomycetes</taxon>
        <taxon>Pseudonocardiales</taxon>
        <taxon>Pseudonocardiaceae</taxon>
        <taxon>Kibdelosporangium</taxon>
    </lineage>
</organism>
<dbReference type="PROSITE" id="PS50935">
    <property type="entry name" value="SSB"/>
    <property type="match status" value="1"/>
</dbReference>
<name>A0A1W2CJG2_KIBAR</name>
<dbReference type="SUPFAM" id="SSF50249">
    <property type="entry name" value="Nucleic acid-binding proteins"/>
    <property type="match status" value="1"/>
</dbReference>